<dbReference type="RefSeq" id="WP_378160150.1">
    <property type="nucleotide sequence ID" value="NZ_JBHSBU010000001.1"/>
</dbReference>
<feature type="domain" description="Phage capsid-like C-terminal" evidence="4">
    <location>
        <begin position="131"/>
        <end position="401"/>
    </location>
</feature>
<evidence type="ECO:0000313" key="5">
    <source>
        <dbReference type="EMBL" id="MFC4157962.1"/>
    </source>
</evidence>
<evidence type="ECO:0000256" key="2">
    <source>
        <dbReference type="SAM" id="Coils"/>
    </source>
</evidence>
<feature type="compositionally biased region" description="Basic and acidic residues" evidence="3">
    <location>
        <begin position="67"/>
        <end position="77"/>
    </location>
</feature>
<feature type="coiled-coil region" evidence="2">
    <location>
        <begin position="3"/>
        <end position="57"/>
    </location>
</feature>
<dbReference type="Proteomes" id="UP001595791">
    <property type="component" value="Unassembled WGS sequence"/>
</dbReference>
<keyword evidence="6" id="KW-1185">Reference proteome</keyword>
<keyword evidence="2" id="KW-0175">Coiled coil</keyword>
<dbReference type="SUPFAM" id="SSF56563">
    <property type="entry name" value="Major capsid protein gp5"/>
    <property type="match status" value="1"/>
</dbReference>
<name>A0ABV8MK07_9NEIS</name>
<evidence type="ECO:0000256" key="1">
    <source>
        <dbReference type="ARBA" id="ARBA00004328"/>
    </source>
</evidence>
<dbReference type="Gene3D" id="3.30.2400.10">
    <property type="entry name" value="Major capsid protein gp5"/>
    <property type="match status" value="1"/>
</dbReference>
<organism evidence="5 6">
    <name type="scientific">Chitinimonas lacunae</name>
    <dbReference type="NCBI Taxonomy" id="1963018"/>
    <lineage>
        <taxon>Bacteria</taxon>
        <taxon>Pseudomonadati</taxon>
        <taxon>Pseudomonadota</taxon>
        <taxon>Betaproteobacteria</taxon>
        <taxon>Neisseriales</taxon>
        <taxon>Chitinibacteraceae</taxon>
        <taxon>Chitinimonas</taxon>
    </lineage>
</organism>
<comment type="subcellular location">
    <subcellularLocation>
        <location evidence="1">Virion</location>
    </subcellularLocation>
</comment>
<sequence length="410" mass="44874">MSIQSLREERAHHAKTLRNLVDQHPGDQWQDVQQQQYDRLVADIDRLDAQIARQQKAYDLDAQNHAATERRSDERRVSTDEAAHQLQQEKAIFVAWLRGGINALSYEQQQAVARKAASIQASMGTTVPAEGGYLVPTDVARQLIEAMAAFGGMREVATTLPTASGNPINYPTTNATAEEGEIVGENQSVTTQDFTFGVKSIGAYKYSSKSVAVPFELLQDAVIDLEAHINQRLAQRIARITNRHFTVGTGVGQPTGIVTAAGVGATAANAAAITFDELIDLEHSVDPAYRQAGRCRFMFHDSTLKAIKKLKDDQKRPLWLPGVAVREPDTVLGYAYTINQHVPVLASEAKAVLFGDFSKYLIRDVLAASLFRLTDSKYTEKGQVGFLAFSRHDGNLIDVGGAVKALQQAT</sequence>
<evidence type="ECO:0000313" key="6">
    <source>
        <dbReference type="Proteomes" id="UP001595791"/>
    </source>
</evidence>
<dbReference type="EMBL" id="JBHSBU010000001">
    <property type="protein sequence ID" value="MFC4157962.1"/>
    <property type="molecule type" value="Genomic_DNA"/>
</dbReference>
<protein>
    <submittedName>
        <fullName evidence="5">Phage major capsid protein</fullName>
    </submittedName>
</protein>
<accession>A0ABV8MK07</accession>
<dbReference type="InterPro" id="IPR024455">
    <property type="entry name" value="Phage_capsid"/>
</dbReference>
<evidence type="ECO:0000256" key="3">
    <source>
        <dbReference type="SAM" id="MobiDB-lite"/>
    </source>
</evidence>
<gene>
    <name evidence="5" type="ORF">ACFOW7_01195</name>
</gene>
<dbReference type="NCBIfam" id="TIGR01554">
    <property type="entry name" value="major_cap_HK97"/>
    <property type="match status" value="1"/>
</dbReference>
<feature type="region of interest" description="Disordered" evidence="3">
    <location>
        <begin position="58"/>
        <end position="77"/>
    </location>
</feature>
<dbReference type="Pfam" id="PF05065">
    <property type="entry name" value="Phage_capsid"/>
    <property type="match status" value="1"/>
</dbReference>
<proteinExistence type="predicted"/>
<reference evidence="6" key="1">
    <citation type="journal article" date="2019" name="Int. J. Syst. Evol. Microbiol.">
        <title>The Global Catalogue of Microorganisms (GCM) 10K type strain sequencing project: providing services to taxonomists for standard genome sequencing and annotation.</title>
        <authorList>
            <consortium name="The Broad Institute Genomics Platform"/>
            <consortium name="The Broad Institute Genome Sequencing Center for Infectious Disease"/>
            <person name="Wu L."/>
            <person name="Ma J."/>
        </authorList>
    </citation>
    <scope>NUCLEOTIDE SEQUENCE [LARGE SCALE GENOMIC DNA]</scope>
    <source>
        <strain evidence="6">LMG 29894</strain>
    </source>
</reference>
<evidence type="ECO:0000259" key="4">
    <source>
        <dbReference type="Pfam" id="PF05065"/>
    </source>
</evidence>
<dbReference type="InterPro" id="IPR054612">
    <property type="entry name" value="Phage_capsid-like_C"/>
</dbReference>
<comment type="caution">
    <text evidence="5">The sequence shown here is derived from an EMBL/GenBank/DDBJ whole genome shotgun (WGS) entry which is preliminary data.</text>
</comment>